<organism evidence="1 2">
    <name type="scientific">Trichinella papuae</name>
    <dbReference type="NCBI Taxonomy" id="268474"/>
    <lineage>
        <taxon>Eukaryota</taxon>
        <taxon>Metazoa</taxon>
        <taxon>Ecdysozoa</taxon>
        <taxon>Nematoda</taxon>
        <taxon>Enoplea</taxon>
        <taxon>Dorylaimia</taxon>
        <taxon>Trichinellida</taxon>
        <taxon>Trichinellidae</taxon>
        <taxon>Trichinella</taxon>
    </lineage>
</organism>
<gene>
    <name evidence="1" type="ORF">T10_3654</name>
</gene>
<name>A0A0V1M0R6_9BILA</name>
<reference evidence="1 2" key="1">
    <citation type="submission" date="2015-01" db="EMBL/GenBank/DDBJ databases">
        <title>Evolution of Trichinella species and genotypes.</title>
        <authorList>
            <person name="Korhonen P.K."/>
            <person name="Edoardo P."/>
            <person name="Giuseppe L.R."/>
            <person name="Gasser R.B."/>
        </authorList>
    </citation>
    <scope>NUCLEOTIDE SEQUENCE [LARGE SCALE GENOMIC DNA]</scope>
    <source>
        <strain evidence="1">ISS1980</strain>
    </source>
</reference>
<dbReference type="Proteomes" id="UP000054843">
    <property type="component" value="Unassembled WGS sequence"/>
</dbReference>
<accession>A0A0V1M0R6</accession>
<dbReference type="AlphaFoldDB" id="A0A0V1M0R6"/>
<protein>
    <submittedName>
        <fullName evidence="1">Uncharacterized protein</fullName>
    </submittedName>
</protein>
<evidence type="ECO:0000313" key="1">
    <source>
        <dbReference type="EMBL" id="KRZ65287.1"/>
    </source>
</evidence>
<evidence type="ECO:0000313" key="2">
    <source>
        <dbReference type="Proteomes" id="UP000054843"/>
    </source>
</evidence>
<sequence length="225" mass="25332">MPVPTTSGCCEKPDRNSDSQWVATHTLRITDLVVEVRREDGLLSCLWPALDRLLEQTPEQLPSWLAERSLSHFCTWLPFQSHKKCFLGSLLAQFPSSYRMAGHMCVCSCLAAKRTALNARLPVLQRNSLSAGTTVSKQEAHNLAMVRHMCRELFWYYQSFQINGSPKSGPADGYREPPMEQLSRCMHCEKCALSRRPSKLLSAAAEPQSGFITRATPLGHLITRR</sequence>
<proteinExistence type="predicted"/>
<comment type="caution">
    <text evidence="1">The sequence shown here is derived from an EMBL/GenBank/DDBJ whole genome shotgun (WGS) entry which is preliminary data.</text>
</comment>
<dbReference type="EMBL" id="JYDO01000417">
    <property type="protein sequence ID" value="KRZ65287.1"/>
    <property type="molecule type" value="Genomic_DNA"/>
</dbReference>
<keyword evidence="2" id="KW-1185">Reference proteome</keyword>